<name>A0AAD4M017_9AGAM</name>
<feature type="domain" description="Homeobox" evidence="8">
    <location>
        <begin position="1"/>
        <end position="38"/>
    </location>
</feature>
<evidence type="ECO:0000256" key="3">
    <source>
        <dbReference type="ARBA" id="ARBA00023155"/>
    </source>
</evidence>
<dbReference type="InterPro" id="IPR009057">
    <property type="entry name" value="Homeodomain-like_sf"/>
</dbReference>
<dbReference type="Pfam" id="PF00046">
    <property type="entry name" value="Homeodomain"/>
    <property type="match status" value="1"/>
</dbReference>
<evidence type="ECO:0000313" key="10">
    <source>
        <dbReference type="Proteomes" id="UP001203297"/>
    </source>
</evidence>
<evidence type="ECO:0000256" key="1">
    <source>
        <dbReference type="ARBA" id="ARBA00004123"/>
    </source>
</evidence>
<dbReference type="Proteomes" id="UP001203297">
    <property type="component" value="Unassembled WGS sequence"/>
</dbReference>
<evidence type="ECO:0000256" key="7">
    <source>
        <dbReference type="SAM" id="MobiDB-lite"/>
    </source>
</evidence>
<dbReference type="GO" id="GO:0006357">
    <property type="term" value="P:regulation of transcription by RNA polymerase II"/>
    <property type="evidence" value="ECO:0007669"/>
    <property type="project" value="TreeGrafter"/>
</dbReference>
<evidence type="ECO:0000256" key="5">
    <source>
        <dbReference type="PROSITE-ProRule" id="PRU00108"/>
    </source>
</evidence>
<organism evidence="9 10">
    <name type="scientific">Multifurca ochricompacta</name>
    <dbReference type="NCBI Taxonomy" id="376703"/>
    <lineage>
        <taxon>Eukaryota</taxon>
        <taxon>Fungi</taxon>
        <taxon>Dikarya</taxon>
        <taxon>Basidiomycota</taxon>
        <taxon>Agaricomycotina</taxon>
        <taxon>Agaricomycetes</taxon>
        <taxon>Russulales</taxon>
        <taxon>Russulaceae</taxon>
        <taxon>Multifurca</taxon>
    </lineage>
</organism>
<feature type="DNA-binding region" description="Homeobox" evidence="5">
    <location>
        <begin position="3"/>
        <end position="39"/>
    </location>
</feature>
<proteinExistence type="predicted"/>
<feature type="region of interest" description="Disordered" evidence="7">
    <location>
        <begin position="282"/>
        <end position="327"/>
    </location>
</feature>
<comment type="caution">
    <text evidence="9">The sequence shown here is derived from an EMBL/GenBank/DDBJ whole genome shotgun (WGS) entry which is preliminary data.</text>
</comment>
<dbReference type="CDD" id="cd00086">
    <property type="entry name" value="homeodomain"/>
    <property type="match status" value="1"/>
</dbReference>
<sequence length="441" mass="47948">MDRSPTAARRREISELLGMQERQTQIWFQNRRAKAKLLNGKGKGRTDSTPPTSPPELLPGYDADLHSLIHENEPVTIIPCTDLTIGTWRRIATQISRHDLVAYVCESRNCLIWFIHSSAYGFKMEIPFDTIVQTEFVNAAPGSGLASFFLSQPPLFYLEDIMTPPTGGRPVRSWKRCADWTEGMQATKVLRHNLVGSAVQLAHVLRNFQTAPSSDIRLRCPTYVRPELPSGLSLEQHHPVPLSLSLVGETHGYRPPFGGGAIDTGRDIHLVADVPKRYSFPGIQIPHDNSADTTAYGDSLGTSPHSHLALTASSSSPPPSAYSSYPLSAASSSSSYSTMSLYPIEVPIPRPQSHLGSYAHVSPAGQQSPYIGQGNAYSIPVPPASAPPSHPHFELAPTPPSQPLAPQQYPRHQTTQMLGQAPVSVSLPFGNGLNTNGKHGV</sequence>
<feature type="region of interest" description="Disordered" evidence="7">
    <location>
        <begin position="38"/>
        <end position="57"/>
    </location>
</feature>
<evidence type="ECO:0000256" key="2">
    <source>
        <dbReference type="ARBA" id="ARBA00023125"/>
    </source>
</evidence>
<comment type="subcellular location">
    <subcellularLocation>
        <location evidence="1 5 6">Nucleus</location>
    </subcellularLocation>
</comment>
<keyword evidence="10" id="KW-1185">Reference proteome</keyword>
<dbReference type="InterPro" id="IPR051000">
    <property type="entry name" value="Homeobox_DNA-bind_prot"/>
</dbReference>
<protein>
    <recommendedName>
        <fullName evidence="8">Homeobox domain-containing protein</fullName>
    </recommendedName>
</protein>
<dbReference type="GO" id="GO:0005634">
    <property type="term" value="C:nucleus"/>
    <property type="evidence" value="ECO:0007669"/>
    <property type="project" value="UniProtKB-SubCell"/>
</dbReference>
<dbReference type="Pfam" id="PF24818">
    <property type="entry name" value="PH_TRF2_HOY1"/>
    <property type="match status" value="1"/>
</dbReference>
<dbReference type="PROSITE" id="PS50071">
    <property type="entry name" value="HOMEOBOX_2"/>
    <property type="match status" value="1"/>
</dbReference>
<dbReference type="Gene3D" id="1.10.10.60">
    <property type="entry name" value="Homeodomain-like"/>
    <property type="match status" value="1"/>
</dbReference>
<evidence type="ECO:0000256" key="4">
    <source>
        <dbReference type="ARBA" id="ARBA00023242"/>
    </source>
</evidence>
<dbReference type="GO" id="GO:0030154">
    <property type="term" value="P:cell differentiation"/>
    <property type="evidence" value="ECO:0007669"/>
    <property type="project" value="TreeGrafter"/>
</dbReference>
<dbReference type="InterPro" id="IPR057939">
    <property type="entry name" value="TRF2_HOY1_PH"/>
</dbReference>
<dbReference type="SUPFAM" id="SSF46689">
    <property type="entry name" value="Homeodomain-like"/>
    <property type="match status" value="1"/>
</dbReference>
<evidence type="ECO:0000313" key="9">
    <source>
        <dbReference type="EMBL" id="KAI0297283.1"/>
    </source>
</evidence>
<dbReference type="EMBL" id="WTXG01000039">
    <property type="protein sequence ID" value="KAI0297283.1"/>
    <property type="molecule type" value="Genomic_DNA"/>
</dbReference>
<reference evidence="9" key="1">
    <citation type="journal article" date="2022" name="New Phytol.">
        <title>Evolutionary transition to the ectomycorrhizal habit in the genomes of a hyperdiverse lineage of mushroom-forming fungi.</title>
        <authorList>
            <person name="Looney B."/>
            <person name="Miyauchi S."/>
            <person name="Morin E."/>
            <person name="Drula E."/>
            <person name="Courty P.E."/>
            <person name="Kohler A."/>
            <person name="Kuo A."/>
            <person name="LaButti K."/>
            <person name="Pangilinan J."/>
            <person name="Lipzen A."/>
            <person name="Riley R."/>
            <person name="Andreopoulos W."/>
            <person name="He G."/>
            <person name="Johnson J."/>
            <person name="Nolan M."/>
            <person name="Tritt A."/>
            <person name="Barry K.W."/>
            <person name="Grigoriev I.V."/>
            <person name="Nagy L.G."/>
            <person name="Hibbett D."/>
            <person name="Henrissat B."/>
            <person name="Matheny P.B."/>
            <person name="Labbe J."/>
            <person name="Martin F.M."/>
        </authorList>
    </citation>
    <scope>NUCLEOTIDE SEQUENCE</scope>
    <source>
        <strain evidence="9">BPL690</strain>
    </source>
</reference>
<evidence type="ECO:0000259" key="8">
    <source>
        <dbReference type="PROSITE" id="PS50071"/>
    </source>
</evidence>
<keyword evidence="4 5" id="KW-0539">Nucleus</keyword>
<dbReference type="GO" id="GO:0000978">
    <property type="term" value="F:RNA polymerase II cis-regulatory region sequence-specific DNA binding"/>
    <property type="evidence" value="ECO:0007669"/>
    <property type="project" value="TreeGrafter"/>
</dbReference>
<feature type="compositionally biased region" description="Low complexity" evidence="7">
    <location>
        <begin position="303"/>
        <end position="327"/>
    </location>
</feature>
<evidence type="ECO:0000256" key="6">
    <source>
        <dbReference type="RuleBase" id="RU000682"/>
    </source>
</evidence>
<keyword evidence="3 5" id="KW-0371">Homeobox</keyword>
<dbReference type="AlphaFoldDB" id="A0AAD4M017"/>
<dbReference type="InterPro" id="IPR001356">
    <property type="entry name" value="HD"/>
</dbReference>
<gene>
    <name evidence="9" type="ORF">B0F90DRAFT_920085</name>
</gene>
<keyword evidence="2 5" id="KW-0238">DNA-binding</keyword>
<dbReference type="SMART" id="SM00389">
    <property type="entry name" value="HOX"/>
    <property type="match status" value="1"/>
</dbReference>
<accession>A0AAD4M017</accession>
<dbReference type="PANTHER" id="PTHR24324">
    <property type="entry name" value="HOMEOBOX PROTEIN HHEX"/>
    <property type="match status" value="1"/>
</dbReference>
<dbReference type="PANTHER" id="PTHR24324:SF5">
    <property type="entry name" value="HEMATOPOIETICALLY-EXPRESSED HOMEOBOX PROTEIN HHEX"/>
    <property type="match status" value="1"/>
</dbReference>
<feature type="region of interest" description="Disordered" evidence="7">
    <location>
        <begin position="382"/>
        <end position="408"/>
    </location>
</feature>